<proteinExistence type="predicted"/>
<protein>
    <submittedName>
        <fullName evidence="1">Uncharacterized protein</fullName>
    </submittedName>
</protein>
<dbReference type="OrthoDB" id="9926443at2"/>
<evidence type="ECO:0000313" key="2">
    <source>
        <dbReference type="Proteomes" id="UP000198583"/>
    </source>
</evidence>
<sequence>MLSRVAVGLVDGGYSLTTPDFPDGYVLAEAFQYRENDITDWDAFGSREYEKYVMKMLDHPLD</sequence>
<keyword evidence="2" id="KW-1185">Reference proteome</keyword>
<name>A0A1I6FF88_9PSEU</name>
<reference evidence="2" key="1">
    <citation type="submission" date="2016-10" db="EMBL/GenBank/DDBJ databases">
        <authorList>
            <person name="Varghese N."/>
            <person name="Submissions S."/>
        </authorList>
    </citation>
    <scope>NUCLEOTIDE SEQUENCE [LARGE SCALE GENOMIC DNA]</scope>
    <source>
        <strain evidence="2">DSM 44232</strain>
    </source>
</reference>
<accession>A0A1I6FF88</accession>
<dbReference type="EMBL" id="FOYL01000014">
    <property type="protein sequence ID" value="SFR28593.1"/>
    <property type="molecule type" value="Genomic_DNA"/>
</dbReference>
<evidence type="ECO:0000313" key="1">
    <source>
        <dbReference type="EMBL" id="SFR28593.1"/>
    </source>
</evidence>
<dbReference type="STRING" id="84724.SAMN04488564_114157"/>
<organism evidence="1 2">
    <name type="scientific">Lentzea waywayandensis</name>
    <dbReference type="NCBI Taxonomy" id="84724"/>
    <lineage>
        <taxon>Bacteria</taxon>
        <taxon>Bacillati</taxon>
        <taxon>Actinomycetota</taxon>
        <taxon>Actinomycetes</taxon>
        <taxon>Pseudonocardiales</taxon>
        <taxon>Pseudonocardiaceae</taxon>
        <taxon>Lentzea</taxon>
    </lineage>
</organism>
<dbReference type="Proteomes" id="UP000198583">
    <property type="component" value="Unassembled WGS sequence"/>
</dbReference>
<dbReference type="RefSeq" id="WP_093604751.1">
    <property type="nucleotide sequence ID" value="NZ_FOYL01000014.1"/>
</dbReference>
<gene>
    <name evidence="1" type="ORF">SAMN04488564_114157</name>
</gene>
<dbReference type="AlphaFoldDB" id="A0A1I6FF88"/>